<dbReference type="Proteomes" id="UP000028492">
    <property type="component" value="Chromosome"/>
</dbReference>
<dbReference type="eggNOG" id="ENOG502ZBUP">
    <property type="taxonomic scope" value="Bacteria"/>
</dbReference>
<dbReference type="AlphaFoldDB" id="A0A075V6W4"/>
<keyword evidence="4" id="KW-1185">Reference proteome</keyword>
<keyword evidence="1" id="KW-0472">Membrane</keyword>
<evidence type="ECO:0000313" key="4">
    <source>
        <dbReference type="Proteomes" id="UP000028492"/>
    </source>
</evidence>
<organism evidence="3 4">
    <name type="scientific">Amycolatopsis japonica</name>
    <dbReference type="NCBI Taxonomy" id="208439"/>
    <lineage>
        <taxon>Bacteria</taxon>
        <taxon>Bacillati</taxon>
        <taxon>Actinomycetota</taxon>
        <taxon>Actinomycetes</taxon>
        <taxon>Pseudonocardiales</taxon>
        <taxon>Pseudonocardiaceae</taxon>
        <taxon>Amycolatopsis</taxon>
        <taxon>Amycolatopsis japonica group</taxon>
    </lineage>
</organism>
<dbReference type="Pfam" id="PF23494">
    <property type="entry name" value="bPH_10"/>
    <property type="match status" value="1"/>
</dbReference>
<keyword evidence="1" id="KW-0812">Transmembrane</keyword>
<reference evidence="3 4" key="1">
    <citation type="journal article" date="2014" name="J. Biotechnol.">
        <title>Complete genome sequence of the actinobacterium Amycolatopsis japonica MG417-CF17(T) (=DSM 44213T) producing (S,S)-N,N'-ethylenediaminedisuccinic acid.</title>
        <authorList>
            <person name="Stegmann E."/>
            <person name="Albersmeier A."/>
            <person name="Spohn M."/>
            <person name="Gert H."/>
            <person name="Weber T."/>
            <person name="Wohlleben W."/>
            <person name="Kalinowski J."/>
            <person name="Ruckert C."/>
        </authorList>
    </citation>
    <scope>NUCLEOTIDE SEQUENCE [LARGE SCALE GENOMIC DNA]</scope>
    <source>
        <strain evidence="4">MG417-CF17 (DSM 44213)</strain>
    </source>
</reference>
<gene>
    <name evidence="3" type="ORF">AJAP_41720</name>
</gene>
<dbReference type="STRING" id="208439.AJAP_41720"/>
<dbReference type="RefSeq" id="WP_038521825.1">
    <property type="nucleotide sequence ID" value="NZ_CP008953.1"/>
</dbReference>
<dbReference type="EMBL" id="CP008953">
    <property type="protein sequence ID" value="AIG81118.1"/>
    <property type="molecule type" value="Genomic_DNA"/>
</dbReference>
<evidence type="ECO:0000313" key="3">
    <source>
        <dbReference type="EMBL" id="AIG81118.1"/>
    </source>
</evidence>
<dbReference type="InterPro" id="IPR057798">
    <property type="entry name" value="PH_YqeB"/>
</dbReference>
<proteinExistence type="predicted"/>
<feature type="transmembrane region" description="Helical" evidence="1">
    <location>
        <begin position="21"/>
        <end position="39"/>
    </location>
</feature>
<feature type="transmembrane region" description="Helical" evidence="1">
    <location>
        <begin position="59"/>
        <end position="80"/>
    </location>
</feature>
<evidence type="ECO:0000259" key="2">
    <source>
        <dbReference type="Pfam" id="PF23494"/>
    </source>
</evidence>
<sequence length="159" mass="17458">METIVDEPQWLRTASWIGCPLAGAALGWFLQSISGWVASLSWIPFKGPFQLVSNIPQPWATVVGIGVGLVLGLLFAAVWAHERLIVKVTPTRITLTTKGRSRAYEAELEAVFLDGKELVLLAADGRELARQKGDVDREAVAKAFLEYGYPWLDEPPAVK</sequence>
<dbReference type="KEGG" id="aja:AJAP_41720"/>
<accession>A0A075V6W4</accession>
<feature type="domain" description="YqeB PH" evidence="2">
    <location>
        <begin position="3"/>
        <end position="151"/>
    </location>
</feature>
<dbReference type="HOGENOM" id="CLU_092058_1_0_11"/>
<keyword evidence="1" id="KW-1133">Transmembrane helix</keyword>
<protein>
    <submittedName>
        <fullName evidence="3">Conserved putative membrane protein</fullName>
    </submittedName>
</protein>
<name>A0A075V6W4_9PSEU</name>
<evidence type="ECO:0000256" key="1">
    <source>
        <dbReference type="SAM" id="Phobius"/>
    </source>
</evidence>